<organism evidence="1 2">
    <name type="scientific">[Clostridium] leptum DSM 753</name>
    <dbReference type="NCBI Taxonomy" id="428125"/>
    <lineage>
        <taxon>Bacteria</taxon>
        <taxon>Bacillati</taxon>
        <taxon>Bacillota</taxon>
        <taxon>Clostridia</taxon>
        <taxon>Eubacteriales</taxon>
        <taxon>Oscillospiraceae</taxon>
        <taxon>Oscillospiraceae incertae sedis</taxon>
    </lineage>
</organism>
<gene>
    <name evidence="1" type="ORF">CH238_12300</name>
</gene>
<proteinExistence type="predicted"/>
<dbReference type="AlphaFoldDB" id="A0A855A3E6"/>
<keyword evidence="2" id="KW-1185">Reference proteome</keyword>
<dbReference type="EMBL" id="NOXF01000011">
    <property type="protein sequence ID" value="PEQ23748.1"/>
    <property type="molecule type" value="Genomic_DNA"/>
</dbReference>
<evidence type="ECO:0000313" key="1">
    <source>
        <dbReference type="EMBL" id="PEQ23748.1"/>
    </source>
</evidence>
<reference evidence="1 2" key="1">
    <citation type="submission" date="2017-07" db="EMBL/GenBank/DDBJ databases">
        <title>Prevalence of linear plasmids in Cutibacterium (Propionibacterium) acnes isolates obtained from prostatic tissue.</title>
        <authorList>
            <person name="Davidsson S."/>
            <person name="Carlsson J."/>
            <person name="Molling P."/>
            <person name="Andren O."/>
            <person name="Andersson S.-O."/>
            <person name="Brzuszkiewicz E."/>
            <person name="Poehlein A."/>
            <person name="Al-Zeer M."/>
            <person name="Brinkmann V."/>
            <person name="Scavenius C."/>
            <person name="Nazipi S."/>
            <person name="Soderquist B."/>
            <person name="Bruggemann H."/>
        </authorList>
    </citation>
    <scope>NUCLEOTIDE SEQUENCE [LARGE SCALE GENOMIC DNA]</scope>
    <source>
        <strain evidence="1 2">DSM 753</strain>
    </source>
</reference>
<sequence>MFHYANMLFGANSKEGETTENLAEENTRFVSSVEENAWWYIPSFSTKEGEGLFEFMRLQETNPENRTHAIYR</sequence>
<comment type="caution">
    <text evidence="1">The sequence shown here is derived from an EMBL/GenBank/DDBJ whole genome shotgun (WGS) entry which is preliminary data.</text>
</comment>
<name>A0A855A3E6_9FIRM</name>
<accession>A0A855A3E6</accession>
<evidence type="ECO:0000313" key="2">
    <source>
        <dbReference type="Proteomes" id="UP000220611"/>
    </source>
</evidence>
<protein>
    <submittedName>
        <fullName evidence="1">Uncharacterized protein</fullName>
    </submittedName>
</protein>
<dbReference type="Proteomes" id="UP000220611">
    <property type="component" value="Unassembled WGS sequence"/>
</dbReference>